<evidence type="ECO:0000256" key="2">
    <source>
        <dbReference type="ARBA" id="ARBA00006679"/>
    </source>
</evidence>
<evidence type="ECO:0000256" key="1">
    <source>
        <dbReference type="ARBA" id="ARBA00004651"/>
    </source>
</evidence>
<keyword evidence="6 7" id="KW-0472">Membrane</keyword>
<proteinExistence type="inferred from homology"/>
<name>A0A4Q0M3I1_9SPHI</name>
<comment type="similarity">
    <text evidence="2">Belongs to the DoxX family.</text>
</comment>
<dbReference type="InterPro" id="IPR051907">
    <property type="entry name" value="DoxX-like_oxidoreductase"/>
</dbReference>
<feature type="transmembrane region" description="Helical" evidence="7">
    <location>
        <begin position="82"/>
        <end position="102"/>
    </location>
</feature>
<dbReference type="InterPro" id="IPR032808">
    <property type="entry name" value="DoxX"/>
</dbReference>
<evidence type="ECO:0000256" key="6">
    <source>
        <dbReference type="ARBA" id="ARBA00023136"/>
    </source>
</evidence>
<dbReference type="PANTHER" id="PTHR33452:SF1">
    <property type="entry name" value="INNER MEMBRANE PROTEIN YPHA-RELATED"/>
    <property type="match status" value="1"/>
</dbReference>
<keyword evidence="4 7" id="KW-0812">Transmembrane</keyword>
<dbReference type="EMBL" id="RXOC01000017">
    <property type="protein sequence ID" value="RXF67478.1"/>
    <property type="molecule type" value="Genomic_DNA"/>
</dbReference>
<organism evidence="8 9">
    <name type="scientific">Arcticibacter tournemirensis</name>
    <dbReference type="NCBI Taxonomy" id="699437"/>
    <lineage>
        <taxon>Bacteria</taxon>
        <taxon>Pseudomonadati</taxon>
        <taxon>Bacteroidota</taxon>
        <taxon>Sphingobacteriia</taxon>
        <taxon>Sphingobacteriales</taxon>
        <taxon>Sphingobacteriaceae</taxon>
        <taxon>Arcticibacter</taxon>
    </lineage>
</organism>
<dbReference type="Proteomes" id="UP000290848">
    <property type="component" value="Unassembled WGS sequence"/>
</dbReference>
<gene>
    <name evidence="8" type="ORF">EKH83_19205</name>
</gene>
<protein>
    <submittedName>
        <fullName evidence="8">DoxX family protein</fullName>
    </submittedName>
</protein>
<dbReference type="RefSeq" id="WP_128771081.1">
    <property type="nucleotide sequence ID" value="NZ_RXOC01000017.1"/>
</dbReference>
<sequence>MKSTLFNSKAFSIDAGLLLLRLLAGGTMLSHGWAKLQNVMAGNLQFGDPIGIGTETSLYLAIFAEFLCALLLVLGFLTRIVLVPLMITMLVALLIVHAPDPFNVKELAFIYLGMFVVLFLTGPGKFSIDNKL</sequence>
<comment type="subcellular location">
    <subcellularLocation>
        <location evidence="1">Cell membrane</location>
        <topology evidence="1">Multi-pass membrane protein</topology>
    </subcellularLocation>
</comment>
<evidence type="ECO:0000313" key="9">
    <source>
        <dbReference type="Proteomes" id="UP000290848"/>
    </source>
</evidence>
<keyword evidence="3" id="KW-1003">Cell membrane</keyword>
<comment type="caution">
    <text evidence="8">The sequence shown here is derived from an EMBL/GenBank/DDBJ whole genome shotgun (WGS) entry which is preliminary data.</text>
</comment>
<dbReference type="PANTHER" id="PTHR33452">
    <property type="entry name" value="OXIDOREDUCTASE CATD-RELATED"/>
    <property type="match status" value="1"/>
</dbReference>
<evidence type="ECO:0000256" key="3">
    <source>
        <dbReference type="ARBA" id="ARBA00022475"/>
    </source>
</evidence>
<evidence type="ECO:0000256" key="5">
    <source>
        <dbReference type="ARBA" id="ARBA00022989"/>
    </source>
</evidence>
<evidence type="ECO:0000313" key="8">
    <source>
        <dbReference type="EMBL" id="RXF67478.1"/>
    </source>
</evidence>
<keyword evidence="5 7" id="KW-1133">Transmembrane helix</keyword>
<feature type="transmembrane region" description="Helical" evidence="7">
    <location>
        <begin position="58"/>
        <end position="77"/>
    </location>
</feature>
<evidence type="ECO:0000256" key="4">
    <source>
        <dbReference type="ARBA" id="ARBA00022692"/>
    </source>
</evidence>
<dbReference type="Pfam" id="PF07681">
    <property type="entry name" value="DoxX"/>
    <property type="match status" value="1"/>
</dbReference>
<dbReference type="GO" id="GO:0005886">
    <property type="term" value="C:plasma membrane"/>
    <property type="evidence" value="ECO:0007669"/>
    <property type="project" value="UniProtKB-SubCell"/>
</dbReference>
<accession>A0A4Q0M3I1</accession>
<feature type="transmembrane region" description="Helical" evidence="7">
    <location>
        <begin position="108"/>
        <end position="128"/>
    </location>
</feature>
<evidence type="ECO:0000256" key="7">
    <source>
        <dbReference type="SAM" id="Phobius"/>
    </source>
</evidence>
<reference evidence="8 9" key="1">
    <citation type="submission" date="2018-12" db="EMBL/GenBank/DDBJ databases">
        <title>The Draft Genome Sequence of the Soil Bacterium Pedobacter tournemirensis R1.</title>
        <authorList>
            <person name="He J."/>
        </authorList>
    </citation>
    <scope>NUCLEOTIDE SEQUENCE [LARGE SCALE GENOMIC DNA]</scope>
    <source>
        <strain evidence="8 9">R1</strain>
    </source>
</reference>
<dbReference type="AlphaFoldDB" id="A0A4Q0M3I1"/>